<proteinExistence type="predicted"/>
<name>A0A0F9S9E0_9ZZZZ</name>
<gene>
    <name evidence="2" type="ORF">LCGC14_0801740</name>
</gene>
<protein>
    <submittedName>
        <fullName evidence="2">Uncharacterized protein</fullName>
    </submittedName>
</protein>
<dbReference type="AlphaFoldDB" id="A0A0F9S9E0"/>
<keyword evidence="1" id="KW-1133">Transmembrane helix</keyword>
<evidence type="ECO:0000313" key="2">
    <source>
        <dbReference type="EMBL" id="KKN33636.1"/>
    </source>
</evidence>
<feature type="transmembrane region" description="Helical" evidence="1">
    <location>
        <begin position="26"/>
        <end position="45"/>
    </location>
</feature>
<organism evidence="2">
    <name type="scientific">marine sediment metagenome</name>
    <dbReference type="NCBI Taxonomy" id="412755"/>
    <lineage>
        <taxon>unclassified sequences</taxon>
        <taxon>metagenomes</taxon>
        <taxon>ecological metagenomes</taxon>
    </lineage>
</organism>
<accession>A0A0F9S9E0</accession>
<keyword evidence="1" id="KW-0472">Membrane</keyword>
<evidence type="ECO:0000256" key="1">
    <source>
        <dbReference type="SAM" id="Phobius"/>
    </source>
</evidence>
<keyword evidence="1" id="KW-0812">Transmembrane</keyword>
<reference evidence="2" key="1">
    <citation type="journal article" date="2015" name="Nature">
        <title>Complex archaea that bridge the gap between prokaryotes and eukaryotes.</title>
        <authorList>
            <person name="Spang A."/>
            <person name="Saw J.H."/>
            <person name="Jorgensen S.L."/>
            <person name="Zaremba-Niedzwiedzka K."/>
            <person name="Martijn J."/>
            <person name="Lind A.E."/>
            <person name="van Eijk R."/>
            <person name="Schleper C."/>
            <person name="Guy L."/>
            <person name="Ettema T.J."/>
        </authorList>
    </citation>
    <scope>NUCLEOTIDE SEQUENCE</scope>
</reference>
<dbReference type="EMBL" id="LAZR01002162">
    <property type="protein sequence ID" value="KKN33636.1"/>
    <property type="molecule type" value="Genomic_DNA"/>
</dbReference>
<sequence>MKNVAISFFTIVAGVAVTISGGITLLNLITLWLIIAGLILARWHIHRLEG</sequence>
<comment type="caution">
    <text evidence="2">The sequence shown here is derived from an EMBL/GenBank/DDBJ whole genome shotgun (WGS) entry which is preliminary data.</text>
</comment>